<dbReference type="RefSeq" id="WP_367958371.1">
    <property type="nucleotide sequence ID" value="NZ_JBAKFK010000001.1"/>
</dbReference>
<evidence type="ECO:0000256" key="5">
    <source>
        <dbReference type="ARBA" id="ARBA00022692"/>
    </source>
</evidence>
<keyword evidence="6" id="KW-0653">Protein transport</keyword>
<comment type="caution">
    <text evidence="11">The sequence shown here is derived from an EMBL/GenBank/DDBJ whole genome shotgun (WGS) entry which is preliminary data.</text>
</comment>
<keyword evidence="12" id="KW-1185">Reference proteome</keyword>
<dbReference type="InterPro" id="IPR005565">
    <property type="entry name" value="Hemolysn_activator_HlyB_C"/>
</dbReference>
<evidence type="ECO:0000256" key="1">
    <source>
        <dbReference type="ARBA" id="ARBA00004442"/>
    </source>
</evidence>
<evidence type="ECO:0000256" key="6">
    <source>
        <dbReference type="ARBA" id="ARBA00022927"/>
    </source>
</evidence>
<dbReference type="PANTHER" id="PTHR34597">
    <property type="entry name" value="SLR1661 PROTEIN"/>
    <property type="match status" value="1"/>
</dbReference>
<gene>
    <name evidence="11" type="ORF">V6X73_00010</name>
</gene>
<dbReference type="PROSITE" id="PS51779">
    <property type="entry name" value="POTRA"/>
    <property type="match status" value="1"/>
</dbReference>
<organism evidence="11 12">
    <name type="scientific">Spiribacter pallidus</name>
    <dbReference type="NCBI Taxonomy" id="1987936"/>
    <lineage>
        <taxon>Bacteria</taxon>
        <taxon>Pseudomonadati</taxon>
        <taxon>Pseudomonadota</taxon>
        <taxon>Gammaproteobacteria</taxon>
        <taxon>Chromatiales</taxon>
        <taxon>Ectothiorhodospiraceae</taxon>
        <taxon>Spiribacter</taxon>
    </lineage>
</organism>
<name>A0ABV3TCR8_9GAMM</name>
<keyword evidence="5" id="KW-0812">Transmembrane</keyword>
<reference evidence="11 12" key="1">
    <citation type="submission" date="2024-02" db="EMBL/GenBank/DDBJ databases">
        <title>New especies of Spiribacter isolated from saline water.</title>
        <authorList>
            <person name="Leon M.J."/>
            <person name="De La Haba R."/>
            <person name="Sanchez-Porro C."/>
            <person name="Ventosa A."/>
        </authorList>
    </citation>
    <scope>NUCLEOTIDE SEQUENCE [LARGE SCALE GENOMIC DNA]</scope>
    <source>
        <strain evidence="12">ag22IC6-390</strain>
    </source>
</reference>
<evidence type="ECO:0000256" key="2">
    <source>
        <dbReference type="ARBA" id="ARBA00009055"/>
    </source>
</evidence>
<feature type="region of interest" description="Disordered" evidence="9">
    <location>
        <begin position="1"/>
        <end position="43"/>
    </location>
</feature>
<dbReference type="InterPro" id="IPR034746">
    <property type="entry name" value="POTRA"/>
</dbReference>
<proteinExistence type="inferred from homology"/>
<dbReference type="InterPro" id="IPR013686">
    <property type="entry name" value="Polypept-transport_assoc_ShlB"/>
</dbReference>
<sequence>MAASAVAQQDGGSILRELDRPRPLDERLPAPEQRQKREDDRRIARQPVRVRAIEIAGNTLFSDGVLTELLDPQLDDPLTLADIQGMVARIRDFYRRNGYLVRVFLPEQTVDDGALLIRVIEGQPGERTIEILPAPGSSRITPDLPREFIDRAFARERFFRIDRLERSERLLNDLPGIEADVRLSPGDDTGLTDVTVSVASTPVFSGRLTTDNAGSDSTGEARAVVRTGLDSPLGRGDQWSLTGLGSEGTGYLRLQGAIPVGYNGMRLQLAGSRLDYELVDAFSALGVEGDVSRAEAGLRYPVLRGASGSLYLDASIARSRYEDRAQAAIQERRDIDSFSIAVEADRRDTLLGGGITYGRLALRGGRVDFDIGSPERRALTGGGFELARWSLLRVQRRAGMLGQGASLRISLDGQFSPSNLPSAENYSLGGVGSVRAFPVSEVSGDDGLTLSLEWRERLNALVNLYGFYDHGWVRAPADAEPAEQTTDLAGVGLGGIVRISQRVTLDGSIARRVTGGQDRDAWQGWVSAEARF</sequence>
<dbReference type="PANTHER" id="PTHR34597:SF1">
    <property type="entry name" value="HEME_HEMOPEXIN TRANSPORTER PROTEIN HUXB"/>
    <property type="match status" value="1"/>
</dbReference>
<evidence type="ECO:0000256" key="9">
    <source>
        <dbReference type="SAM" id="MobiDB-lite"/>
    </source>
</evidence>
<evidence type="ECO:0000256" key="7">
    <source>
        <dbReference type="ARBA" id="ARBA00023136"/>
    </source>
</evidence>
<evidence type="ECO:0000259" key="10">
    <source>
        <dbReference type="PROSITE" id="PS51779"/>
    </source>
</evidence>
<evidence type="ECO:0000313" key="11">
    <source>
        <dbReference type="EMBL" id="MEX0468125.1"/>
    </source>
</evidence>
<comment type="similarity">
    <text evidence="2">Belongs to the TPS (TC 1.B.20) family.</text>
</comment>
<evidence type="ECO:0000256" key="4">
    <source>
        <dbReference type="ARBA" id="ARBA00022452"/>
    </source>
</evidence>
<evidence type="ECO:0000256" key="3">
    <source>
        <dbReference type="ARBA" id="ARBA00022448"/>
    </source>
</evidence>
<dbReference type="EMBL" id="JBAKFM010000001">
    <property type="protein sequence ID" value="MEX0468125.1"/>
    <property type="molecule type" value="Genomic_DNA"/>
</dbReference>
<dbReference type="Proteomes" id="UP001556709">
    <property type="component" value="Unassembled WGS sequence"/>
</dbReference>
<accession>A0ABV3TCR8</accession>
<feature type="compositionally biased region" description="Polar residues" evidence="9">
    <location>
        <begin position="1"/>
        <end position="11"/>
    </location>
</feature>
<dbReference type="Pfam" id="PF08479">
    <property type="entry name" value="POTRA_2"/>
    <property type="match status" value="1"/>
</dbReference>
<evidence type="ECO:0000256" key="8">
    <source>
        <dbReference type="ARBA" id="ARBA00023237"/>
    </source>
</evidence>
<dbReference type="Gene3D" id="3.10.20.310">
    <property type="entry name" value="membrane protein fhac"/>
    <property type="match status" value="1"/>
</dbReference>
<dbReference type="Gene3D" id="2.40.160.50">
    <property type="entry name" value="membrane protein fhac: a member of the omp85/tpsb transporter family"/>
    <property type="match status" value="1"/>
</dbReference>
<feature type="compositionally biased region" description="Basic and acidic residues" evidence="9">
    <location>
        <begin position="16"/>
        <end position="43"/>
    </location>
</feature>
<comment type="subcellular location">
    <subcellularLocation>
        <location evidence="1">Cell outer membrane</location>
    </subcellularLocation>
</comment>
<feature type="domain" description="POTRA" evidence="10">
    <location>
        <begin position="48"/>
        <end position="122"/>
    </location>
</feature>
<evidence type="ECO:0000313" key="12">
    <source>
        <dbReference type="Proteomes" id="UP001556709"/>
    </source>
</evidence>
<dbReference type="InterPro" id="IPR051544">
    <property type="entry name" value="TPS_OM_transporter"/>
</dbReference>
<keyword evidence="4" id="KW-1134">Transmembrane beta strand</keyword>
<keyword evidence="7" id="KW-0472">Membrane</keyword>
<keyword evidence="8" id="KW-0998">Cell outer membrane</keyword>
<protein>
    <submittedName>
        <fullName evidence="11">ShlB/FhaC/HecB family hemolysin secretion/activation protein</fullName>
    </submittedName>
</protein>
<keyword evidence="3" id="KW-0813">Transport</keyword>
<dbReference type="Pfam" id="PF03865">
    <property type="entry name" value="ShlB"/>
    <property type="match status" value="1"/>
</dbReference>